<dbReference type="OrthoDB" id="771136at2759"/>
<dbReference type="Proteomes" id="UP000235388">
    <property type="component" value="Unassembled WGS sequence"/>
</dbReference>
<evidence type="ECO:0000256" key="6">
    <source>
        <dbReference type="ARBA" id="ARBA00023136"/>
    </source>
</evidence>
<keyword evidence="14" id="KW-1185">Reference proteome</keyword>
<protein>
    <recommendedName>
        <fullName evidence="12">Peptidase A1 domain-containing protein</fullName>
    </recommendedName>
</protein>
<keyword evidence="7" id="KW-0325">Glycoprotein</keyword>
<sequence>MGLRNPASLGKGAGHRQLICPAISGYRGINQLLLVVLGVLECYQRIYLASSSLVHTFLGSAHPPPHSFPADDASAPLNDSDQWLGYRLQSNIQMKDMRSLSFYVQLVSISLFLLASFLTTSGILTHEPLHIPLRITAPHLSERDNSDGILALKTWATQAGTKLNSRYGGQAEVDPAKSLGAKASLHTRQVANLRLINAFSDAIYAAPVSIGTPPQSFHMIMDTGSGDLWIADTACSTDQGCPSSAKKFDPLKSESYVNESRAFNVQYGSGKAQGTLAKESVSVGGLTVLNQKIGVCDSVENILKPGLDISGIMGLAWSGIASSPSTPAWESLFLQDALSEPVISFALSRLGRGHTESTAPGGTMTIGGTNKRHFDGEIQYIPLSKNQSYWLVPLESITVGGAVVDIGTPNIAIDTGTSLIGGPDEDLKTIFSVVPGAILMQNGSFKGYWSVPCNQPLIISVQFGNISYPLSPLDTNLGKIDTKGRCLTSFFTISKSKSGGTIPEWIFGAAFLKNVYSVFRASPPSIGFAQLSSTFVGEKTAAPSLISQHPIRKHSLKQASKGARRPTSQGSSNMSTCPPPIGLVVILGATHFLAWAFFNLQSMFIAFPR</sequence>
<keyword evidence="8" id="KW-0449">Lipoprotein</keyword>
<evidence type="ECO:0000256" key="10">
    <source>
        <dbReference type="SAM" id="MobiDB-lite"/>
    </source>
</evidence>
<dbReference type="FunFam" id="2.40.70.10:FF:000008">
    <property type="entry name" value="Cathepsin D"/>
    <property type="match status" value="1"/>
</dbReference>
<dbReference type="InterPro" id="IPR034164">
    <property type="entry name" value="Pepsin-like_dom"/>
</dbReference>
<evidence type="ECO:0000256" key="3">
    <source>
        <dbReference type="ARBA" id="ARBA00022475"/>
    </source>
</evidence>
<dbReference type="FunFam" id="2.40.70.10:FF:000060">
    <property type="entry name" value="Aspartic-type endopeptidase ctsD"/>
    <property type="match status" value="1"/>
</dbReference>
<evidence type="ECO:0000256" key="8">
    <source>
        <dbReference type="ARBA" id="ARBA00023288"/>
    </source>
</evidence>
<keyword evidence="11" id="KW-0812">Transmembrane</keyword>
<evidence type="ECO:0000256" key="11">
    <source>
        <dbReference type="SAM" id="Phobius"/>
    </source>
</evidence>
<dbReference type="AlphaFoldDB" id="A0A2N5T0C6"/>
<evidence type="ECO:0000256" key="2">
    <source>
        <dbReference type="ARBA" id="ARBA00007447"/>
    </source>
</evidence>
<keyword evidence="6 11" id="KW-0472">Membrane</keyword>
<feature type="transmembrane region" description="Helical" evidence="11">
    <location>
        <begin position="102"/>
        <end position="124"/>
    </location>
</feature>
<comment type="similarity">
    <text evidence="2">Belongs to the peptidase A1 family.</text>
</comment>
<dbReference type="PROSITE" id="PS51767">
    <property type="entry name" value="PEPTIDASE_A1"/>
    <property type="match status" value="1"/>
</dbReference>
<dbReference type="Pfam" id="PF00026">
    <property type="entry name" value="Asp"/>
    <property type="match status" value="1"/>
</dbReference>
<gene>
    <name evidence="13" type="ORF">PCANC_11830</name>
</gene>
<dbReference type="InterPro" id="IPR001461">
    <property type="entry name" value="Aspartic_peptidase_A1"/>
</dbReference>
<keyword evidence="4" id="KW-0645">Protease</keyword>
<evidence type="ECO:0000256" key="1">
    <source>
        <dbReference type="ARBA" id="ARBA00004236"/>
    </source>
</evidence>
<dbReference type="GO" id="GO:0004190">
    <property type="term" value="F:aspartic-type endopeptidase activity"/>
    <property type="evidence" value="ECO:0007669"/>
    <property type="project" value="InterPro"/>
</dbReference>
<dbReference type="Gene3D" id="2.40.70.10">
    <property type="entry name" value="Acid Proteases"/>
    <property type="match status" value="2"/>
</dbReference>
<keyword evidence="11" id="KW-1133">Transmembrane helix</keyword>
<comment type="caution">
    <text evidence="13">The sequence shown here is derived from an EMBL/GenBank/DDBJ whole genome shotgun (WGS) entry which is preliminary data.</text>
</comment>
<organism evidence="13 14">
    <name type="scientific">Puccinia coronata f. sp. avenae</name>
    <dbReference type="NCBI Taxonomy" id="200324"/>
    <lineage>
        <taxon>Eukaryota</taxon>
        <taxon>Fungi</taxon>
        <taxon>Dikarya</taxon>
        <taxon>Basidiomycota</taxon>
        <taxon>Pucciniomycotina</taxon>
        <taxon>Pucciniomycetes</taxon>
        <taxon>Pucciniales</taxon>
        <taxon>Pucciniaceae</taxon>
        <taxon>Puccinia</taxon>
    </lineage>
</organism>
<dbReference type="PRINTS" id="PR00792">
    <property type="entry name" value="PEPSIN"/>
</dbReference>
<evidence type="ECO:0000256" key="7">
    <source>
        <dbReference type="ARBA" id="ARBA00023180"/>
    </source>
</evidence>
<feature type="active site" evidence="9">
    <location>
        <position position="414"/>
    </location>
</feature>
<evidence type="ECO:0000313" key="13">
    <source>
        <dbReference type="EMBL" id="PLW18961.1"/>
    </source>
</evidence>
<dbReference type="EMBL" id="PGCJ01000821">
    <property type="protein sequence ID" value="PLW18961.1"/>
    <property type="molecule type" value="Genomic_DNA"/>
</dbReference>
<feature type="domain" description="Peptidase A1" evidence="12">
    <location>
        <begin position="204"/>
        <end position="529"/>
    </location>
</feature>
<feature type="transmembrane region" description="Helical" evidence="11">
    <location>
        <begin position="581"/>
        <end position="600"/>
    </location>
</feature>
<evidence type="ECO:0000259" key="12">
    <source>
        <dbReference type="PROSITE" id="PS51767"/>
    </source>
</evidence>
<evidence type="ECO:0000256" key="9">
    <source>
        <dbReference type="PIRSR" id="PIRSR601461-1"/>
    </source>
</evidence>
<proteinExistence type="inferred from homology"/>
<name>A0A2N5T0C6_9BASI</name>
<evidence type="ECO:0000256" key="4">
    <source>
        <dbReference type="ARBA" id="ARBA00022670"/>
    </source>
</evidence>
<feature type="region of interest" description="Disordered" evidence="10">
    <location>
        <begin position="552"/>
        <end position="575"/>
    </location>
</feature>
<dbReference type="GO" id="GO:0005886">
    <property type="term" value="C:plasma membrane"/>
    <property type="evidence" value="ECO:0007669"/>
    <property type="project" value="UniProtKB-SubCell"/>
</dbReference>
<dbReference type="PANTHER" id="PTHR47966">
    <property type="entry name" value="BETA-SITE APP-CLEAVING ENZYME, ISOFORM A-RELATED"/>
    <property type="match status" value="1"/>
</dbReference>
<evidence type="ECO:0000256" key="5">
    <source>
        <dbReference type="ARBA" id="ARBA00022801"/>
    </source>
</evidence>
<evidence type="ECO:0000313" key="14">
    <source>
        <dbReference type="Proteomes" id="UP000235388"/>
    </source>
</evidence>
<keyword evidence="3" id="KW-1003">Cell membrane</keyword>
<dbReference type="InterPro" id="IPR021109">
    <property type="entry name" value="Peptidase_aspartic_dom_sf"/>
</dbReference>
<dbReference type="SUPFAM" id="SSF50630">
    <property type="entry name" value="Acid proteases"/>
    <property type="match status" value="1"/>
</dbReference>
<dbReference type="InterPro" id="IPR033121">
    <property type="entry name" value="PEPTIDASE_A1"/>
</dbReference>
<accession>A0A2N5T0C6</accession>
<dbReference type="STRING" id="200324.A0A2N5T0C6"/>
<feature type="compositionally biased region" description="Polar residues" evidence="10">
    <location>
        <begin position="566"/>
        <end position="575"/>
    </location>
</feature>
<dbReference type="PANTHER" id="PTHR47966:SF6">
    <property type="entry name" value="PEPTIDASE A1 DOMAIN-CONTAINING PROTEIN"/>
    <property type="match status" value="1"/>
</dbReference>
<comment type="subcellular location">
    <subcellularLocation>
        <location evidence="1">Cell membrane</location>
    </subcellularLocation>
</comment>
<feature type="active site" evidence="9">
    <location>
        <position position="222"/>
    </location>
</feature>
<dbReference type="CDD" id="cd05471">
    <property type="entry name" value="pepsin_like"/>
    <property type="match status" value="1"/>
</dbReference>
<reference evidence="13 14" key="1">
    <citation type="submission" date="2017-11" db="EMBL/GenBank/DDBJ databases">
        <title>De novo assembly and phasing of dikaryotic genomes from two isolates of Puccinia coronata f. sp. avenae, the causal agent of oat crown rust.</title>
        <authorList>
            <person name="Miller M.E."/>
            <person name="Zhang Y."/>
            <person name="Omidvar V."/>
            <person name="Sperschneider J."/>
            <person name="Schwessinger B."/>
            <person name="Raley C."/>
            <person name="Palmer J.M."/>
            <person name="Garnica D."/>
            <person name="Upadhyaya N."/>
            <person name="Rathjen J."/>
            <person name="Taylor J.M."/>
            <person name="Park R.F."/>
            <person name="Dodds P.N."/>
            <person name="Hirsch C.D."/>
            <person name="Kianian S.F."/>
            <person name="Figueroa M."/>
        </authorList>
    </citation>
    <scope>NUCLEOTIDE SEQUENCE [LARGE SCALE GENOMIC DNA]</scope>
    <source>
        <strain evidence="13">12NC29</strain>
    </source>
</reference>
<dbReference type="GO" id="GO:0006508">
    <property type="term" value="P:proteolysis"/>
    <property type="evidence" value="ECO:0007669"/>
    <property type="project" value="UniProtKB-KW"/>
</dbReference>
<keyword evidence="5" id="KW-0378">Hydrolase</keyword>